<sequence length="80" mass="9517">MRICEMAVDFQPALDCNHRVPLRLHPLAIRFLLSNVFTMWNFPFKPRALSTSPQKKLCGSDKWIYLAFVPSIFFRDRRFN</sequence>
<reference evidence="2" key="2">
    <citation type="journal article" date="2017" name="Nat. Plants">
        <title>The Aegilops tauschii genome reveals multiple impacts of transposons.</title>
        <authorList>
            <person name="Zhao G."/>
            <person name="Zou C."/>
            <person name="Li K."/>
            <person name="Wang K."/>
            <person name="Li T."/>
            <person name="Gao L."/>
            <person name="Zhang X."/>
            <person name="Wang H."/>
            <person name="Yang Z."/>
            <person name="Liu X."/>
            <person name="Jiang W."/>
            <person name="Mao L."/>
            <person name="Kong X."/>
            <person name="Jiao Y."/>
            <person name="Jia J."/>
        </authorList>
    </citation>
    <scope>NUCLEOTIDE SEQUENCE [LARGE SCALE GENOMIC DNA]</scope>
    <source>
        <strain evidence="2">cv. AL8/78</strain>
    </source>
</reference>
<reference evidence="1" key="5">
    <citation type="journal article" date="2021" name="G3 (Bethesda)">
        <title>Aegilops tauschii genome assembly Aet v5.0 features greater sequence contiguity and improved annotation.</title>
        <authorList>
            <person name="Wang L."/>
            <person name="Zhu T."/>
            <person name="Rodriguez J.C."/>
            <person name="Deal K.R."/>
            <person name="Dubcovsky J."/>
            <person name="McGuire P.E."/>
            <person name="Lux T."/>
            <person name="Spannagl M."/>
            <person name="Mayer K.F.X."/>
            <person name="Baldrich P."/>
            <person name="Meyers B.C."/>
            <person name="Huo N."/>
            <person name="Gu Y.Q."/>
            <person name="Zhou H."/>
            <person name="Devos K.M."/>
            <person name="Bennetzen J.L."/>
            <person name="Unver T."/>
            <person name="Budak H."/>
            <person name="Gulick P.J."/>
            <person name="Galiba G."/>
            <person name="Kalapos B."/>
            <person name="Nelson D.R."/>
            <person name="Li P."/>
            <person name="You F.M."/>
            <person name="Luo M.C."/>
            <person name="Dvorak J."/>
        </authorList>
    </citation>
    <scope>NUCLEOTIDE SEQUENCE [LARGE SCALE GENOMIC DNA]</scope>
    <source>
        <strain evidence="1">cv. AL8/78</strain>
    </source>
</reference>
<keyword evidence="2" id="KW-1185">Reference proteome</keyword>
<dbReference type="EnsemblPlants" id="AET4Gv20169800.9">
    <property type="protein sequence ID" value="AET4Gv20169800.9"/>
    <property type="gene ID" value="AET4Gv20169800"/>
</dbReference>
<dbReference type="Gramene" id="AET4Gv20169800.9">
    <property type="protein sequence ID" value="AET4Gv20169800.9"/>
    <property type="gene ID" value="AET4Gv20169800"/>
</dbReference>
<dbReference type="Proteomes" id="UP000015105">
    <property type="component" value="Chromosome 4D"/>
</dbReference>
<organism evidence="1 2">
    <name type="scientific">Aegilops tauschii subsp. strangulata</name>
    <name type="common">Goatgrass</name>
    <dbReference type="NCBI Taxonomy" id="200361"/>
    <lineage>
        <taxon>Eukaryota</taxon>
        <taxon>Viridiplantae</taxon>
        <taxon>Streptophyta</taxon>
        <taxon>Embryophyta</taxon>
        <taxon>Tracheophyta</taxon>
        <taxon>Spermatophyta</taxon>
        <taxon>Magnoliopsida</taxon>
        <taxon>Liliopsida</taxon>
        <taxon>Poales</taxon>
        <taxon>Poaceae</taxon>
        <taxon>BOP clade</taxon>
        <taxon>Pooideae</taxon>
        <taxon>Triticodae</taxon>
        <taxon>Triticeae</taxon>
        <taxon>Triticinae</taxon>
        <taxon>Aegilops</taxon>
    </lineage>
</organism>
<accession>A0A453HES6</accession>
<reference evidence="1" key="3">
    <citation type="journal article" date="2017" name="Nature">
        <title>Genome sequence of the progenitor of the wheat D genome Aegilops tauschii.</title>
        <authorList>
            <person name="Luo M.C."/>
            <person name="Gu Y.Q."/>
            <person name="Puiu D."/>
            <person name="Wang H."/>
            <person name="Twardziok S.O."/>
            <person name="Deal K.R."/>
            <person name="Huo N."/>
            <person name="Zhu T."/>
            <person name="Wang L."/>
            <person name="Wang Y."/>
            <person name="McGuire P.E."/>
            <person name="Liu S."/>
            <person name="Long H."/>
            <person name="Ramasamy R.K."/>
            <person name="Rodriguez J.C."/>
            <person name="Van S.L."/>
            <person name="Yuan L."/>
            <person name="Wang Z."/>
            <person name="Xia Z."/>
            <person name="Xiao L."/>
            <person name="Anderson O.D."/>
            <person name="Ouyang S."/>
            <person name="Liang Y."/>
            <person name="Zimin A.V."/>
            <person name="Pertea G."/>
            <person name="Qi P."/>
            <person name="Bennetzen J.L."/>
            <person name="Dai X."/>
            <person name="Dawson M.W."/>
            <person name="Muller H.G."/>
            <person name="Kugler K."/>
            <person name="Rivarola-Duarte L."/>
            <person name="Spannagl M."/>
            <person name="Mayer K.F.X."/>
            <person name="Lu F.H."/>
            <person name="Bevan M.W."/>
            <person name="Leroy P."/>
            <person name="Li P."/>
            <person name="You F.M."/>
            <person name="Sun Q."/>
            <person name="Liu Z."/>
            <person name="Lyons E."/>
            <person name="Wicker T."/>
            <person name="Salzberg S.L."/>
            <person name="Devos K.M."/>
            <person name="Dvorak J."/>
        </authorList>
    </citation>
    <scope>NUCLEOTIDE SEQUENCE [LARGE SCALE GENOMIC DNA]</scope>
    <source>
        <strain evidence="1">cv. AL8/78</strain>
    </source>
</reference>
<proteinExistence type="predicted"/>
<reference evidence="2" key="1">
    <citation type="journal article" date="2014" name="Science">
        <title>Ancient hybridizations among the ancestral genomes of bread wheat.</title>
        <authorList>
            <consortium name="International Wheat Genome Sequencing Consortium,"/>
            <person name="Marcussen T."/>
            <person name="Sandve S.R."/>
            <person name="Heier L."/>
            <person name="Spannagl M."/>
            <person name="Pfeifer M."/>
            <person name="Jakobsen K.S."/>
            <person name="Wulff B.B."/>
            <person name="Steuernagel B."/>
            <person name="Mayer K.F."/>
            <person name="Olsen O.A."/>
        </authorList>
    </citation>
    <scope>NUCLEOTIDE SEQUENCE [LARGE SCALE GENOMIC DNA]</scope>
    <source>
        <strain evidence="2">cv. AL8/78</strain>
    </source>
</reference>
<evidence type="ECO:0000313" key="2">
    <source>
        <dbReference type="Proteomes" id="UP000015105"/>
    </source>
</evidence>
<dbReference type="AlphaFoldDB" id="A0A453HES6"/>
<evidence type="ECO:0000313" key="1">
    <source>
        <dbReference type="EnsemblPlants" id="AET4Gv20169800.9"/>
    </source>
</evidence>
<protein>
    <submittedName>
        <fullName evidence="1">Uncharacterized protein</fullName>
    </submittedName>
</protein>
<reference evidence="1" key="4">
    <citation type="submission" date="2019-03" db="UniProtKB">
        <authorList>
            <consortium name="EnsemblPlants"/>
        </authorList>
    </citation>
    <scope>IDENTIFICATION</scope>
</reference>
<name>A0A453HES6_AEGTS</name>